<reference evidence="1" key="1">
    <citation type="submission" date="2018-05" db="EMBL/GenBank/DDBJ databases">
        <authorList>
            <person name="Lanie J.A."/>
            <person name="Ng W.-L."/>
            <person name="Kazmierczak K.M."/>
            <person name="Andrzejewski T.M."/>
            <person name="Davidsen T.M."/>
            <person name="Wayne K.J."/>
            <person name="Tettelin H."/>
            <person name="Glass J.I."/>
            <person name="Rusch D."/>
            <person name="Podicherti R."/>
            <person name="Tsui H.-C.T."/>
            <person name="Winkler M.E."/>
        </authorList>
    </citation>
    <scope>NUCLEOTIDE SEQUENCE</scope>
</reference>
<accession>A0A381SN90</accession>
<sequence>MTKRMTKAPIHLPMQTEARERHWERVYNT</sequence>
<protein>
    <submittedName>
        <fullName evidence="1">Uncharacterized protein</fullName>
    </submittedName>
</protein>
<dbReference type="EMBL" id="UINC01003267">
    <property type="protein sequence ID" value="SVA04811.1"/>
    <property type="molecule type" value="Genomic_DNA"/>
</dbReference>
<name>A0A381SN90_9ZZZZ</name>
<feature type="non-terminal residue" evidence="1">
    <location>
        <position position="29"/>
    </location>
</feature>
<organism evidence="1">
    <name type="scientific">marine metagenome</name>
    <dbReference type="NCBI Taxonomy" id="408172"/>
    <lineage>
        <taxon>unclassified sequences</taxon>
        <taxon>metagenomes</taxon>
        <taxon>ecological metagenomes</taxon>
    </lineage>
</organism>
<dbReference type="AlphaFoldDB" id="A0A381SN90"/>
<gene>
    <name evidence="1" type="ORF">METZ01_LOCUS57665</name>
</gene>
<evidence type="ECO:0000313" key="1">
    <source>
        <dbReference type="EMBL" id="SVA04811.1"/>
    </source>
</evidence>
<proteinExistence type="predicted"/>